<name>A0A1W1E790_9ZZZZ</name>
<reference evidence="1" key="1">
    <citation type="submission" date="2016-10" db="EMBL/GenBank/DDBJ databases">
        <authorList>
            <person name="de Groot N.N."/>
        </authorList>
    </citation>
    <scope>NUCLEOTIDE SEQUENCE</scope>
</reference>
<organism evidence="1">
    <name type="scientific">hydrothermal vent metagenome</name>
    <dbReference type="NCBI Taxonomy" id="652676"/>
    <lineage>
        <taxon>unclassified sequences</taxon>
        <taxon>metagenomes</taxon>
        <taxon>ecological metagenomes</taxon>
    </lineage>
</organism>
<sequence length="38" mass="4452">MSVEERKSLMKELETKGVNILSEDESKELLAIQEKFLR</sequence>
<accession>A0A1W1E790</accession>
<gene>
    <name evidence="1" type="ORF">MNB_SUP05-SYMBIONT-5-1376</name>
</gene>
<dbReference type="EMBL" id="FPHZ01000254">
    <property type="protein sequence ID" value="SFV89727.1"/>
    <property type="molecule type" value="Genomic_DNA"/>
</dbReference>
<evidence type="ECO:0000313" key="1">
    <source>
        <dbReference type="EMBL" id="SFV89727.1"/>
    </source>
</evidence>
<dbReference type="AlphaFoldDB" id="A0A1W1E790"/>
<protein>
    <submittedName>
        <fullName evidence="1">Uncharacterized protein</fullName>
    </submittedName>
</protein>
<proteinExistence type="predicted"/>